<accession>A0ABR0EDE2</accession>
<reference evidence="1 2" key="1">
    <citation type="journal article" date="2023" name="G3 (Bethesda)">
        <title>A chromosome-level genome assembly of Zasmidium syzygii isolated from banana leaves.</title>
        <authorList>
            <person name="van Westerhoven A.C."/>
            <person name="Mehrabi R."/>
            <person name="Talebi R."/>
            <person name="Steentjes M.B.F."/>
            <person name="Corcolon B."/>
            <person name="Chong P.A."/>
            <person name="Kema G.H.J."/>
            <person name="Seidl M.F."/>
        </authorList>
    </citation>
    <scope>NUCLEOTIDE SEQUENCE [LARGE SCALE GENOMIC DNA]</scope>
    <source>
        <strain evidence="1 2">P124</strain>
    </source>
</reference>
<keyword evidence="2" id="KW-1185">Reference proteome</keyword>
<evidence type="ECO:0000313" key="1">
    <source>
        <dbReference type="EMBL" id="KAK4499170.1"/>
    </source>
</evidence>
<sequence length="157" mass="17810">MPTTEQITKLVEARTQSLKKALEDQDIDTILSWHAEESKFFDPLRGVDGLPRSQLRDFYAVPFNNMQSSKIVSSKVTAPTPYFDAWEIVGESVAMVDDPLGEGTKVGHKLVANLVSLIWWEWKGEGEWNGDLSEESIRKWKIVGQHDYCVPQRASET</sequence>
<proteinExistence type="predicted"/>
<name>A0ABR0EDE2_ZASCE</name>
<dbReference type="EMBL" id="JAXOVC010000007">
    <property type="protein sequence ID" value="KAK4499170.1"/>
    <property type="molecule type" value="Genomic_DNA"/>
</dbReference>
<protein>
    <recommendedName>
        <fullName evidence="3">SnoaL-like domain-containing protein</fullName>
    </recommendedName>
</protein>
<gene>
    <name evidence="1" type="ORF">PRZ48_009682</name>
</gene>
<evidence type="ECO:0000313" key="2">
    <source>
        <dbReference type="Proteomes" id="UP001305779"/>
    </source>
</evidence>
<evidence type="ECO:0008006" key="3">
    <source>
        <dbReference type="Google" id="ProtNLM"/>
    </source>
</evidence>
<organism evidence="1 2">
    <name type="scientific">Zasmidium cellare</name>
    <name type="common">Wine cellar mold</name>
    <name type="synonym">Racodium cellare</name>
    <dbReference type="NCBI Taxonomy" id="395010"/>
    <lineage>
        <taxon>Eukaryota</taxon>
        <taxon>Fungi</taxon>
        <taxon>Dikarya</taxon>
        <taxon>Ascomycota</taxon>
        <taxon>Pezizomycotina</taxon>
        <taxon>Dothideomycetes</taxon>
        <taxon>Dothideomycetidae</taxon>
        <taxon>Mycosphaerellales</taxon>
        <taxon>Mycosphaerellaceae</taxon>
        <taxon>Zasmidium</taxon>
    </lineage>
</organism>
<comment type="caution">
    <text evidence="1">The sequence shown here is derived from an EMBL/GenBank/DDBJ whole genome shotgun (WGS) entry which is preliminary data.</text>
</comment>
<dbReference type="Proteomes" id="UP001305779">
    <property type="component" value="Unassembled WGS sequence"/>
</dbReference>